<sequence>MMFRLLCDLHTRLGSRNRTEALKLVRAVGAGKCLNVPSTTAGTQARIWPCSGQPAQNWTYTTGNQLTVGGGTMCLDAYNNQTSAGTKVIIWSCNGQTNQQWLRNSDGSITGVQSGLCLDVTGASTADGALVQLWTCHGGSNQRWTLG</sequence>
<protein>
    <submittedName>
        <fullName evidence="2">RICIN domain-containing protein</fullName>
    </submittedName>
</protein>
<dbReference type="AlphaFoldDB" id="A0A7C9VVQ4"/>
<dbReference type="SMART" id="SM00458">
    <property type="entry name" value="RICIN"/>
    <property type="match status" value="1"/>
</dbReference>
<reference evidence="2 3" key="1">
    <citation type="submission" date="2020-03" db="EMBL/GenBank/DDBJ databases">
        <title>Isolation and identification of active actinomycetes.</title>
        <authorList>
            <person name="Sun X."/>
        </authorList>
    </citation>
    <scope>NUCLEOTIDE SEQUENCE [LARGE SCALE GENOMIC DNA]</scope>
    <source>
        <strain evidence="2 3">NEAU-D13</strain>
    </source>
</reference>
<dbReference type="SUPFAM" id="SSF50370">
    <property type="entry name" value="Ricin B-like lectins"/>
    <property type="match status" value="1"/>
</dbReference>
<evidence type="ECO:0000313" key="3">
    <source>
        <dbReference type="Proteomes" id="UP000481360"/>
    </source>
</evidence>
<organism evidence="2 3">
    <name type="scientific">Lentzea alba</name>
    <dbReference type="NCBI Taxonomy" id="2714351"/>
    <lineage>
        <taxon>Bacteria</taxon>
        <taxon>Bacillati</taxon>
        <taxon>Actinomycetota</taxon>
        <taxon>Actinomycetes</taxon>
        <taxon>Pseudonocardiales</taxon>
        <taxon>Pseudonocardiaceae</taxon>
        <taxon>Lentzea</taxon>
    </lineage>
</organism>
<comment type="caution">
    <text evidence="2">The sequence shown here is derived from an EMBL/GenBank/DDBJ whole genome shotgun (WGS) entry which is preliminary data.</text>
</comment>
<dbReference type="Gene3D" id="2.80.10.50">
    <property type="match status" value="3"/>
</dbReference>
<feature type="domain" description="Ricin B lectin" evidence="1">
    <location>
        <begin position="19"/>
        <end position="147"/>
    </location>
</feature>
<keyword evidence="3" id="KW-1185">Reference proteome</keyword>
<dbReference type="Pfam" id="PF00652">
    <property type="entry name" value="Ricin_B_lectin"/>
    <property type="match status" value="1"/>
</dbReference>
<dbReference type="InterPro" id="IPR035992">
    <property type="entry name" value="Ricin_B-like_lectins"/>
</dbReference>
<dbReference type="CDD" id="cd23418">
    <property type="entry name" value="beta-trefoil_Ricin_XLN-like"/>
    <property type="match status" value="1"/>
</dbReference>
<name>A0A7C9VVQ4_9PSEU</name>
<accession>A0A7C9VVQ4</accession>
<dbReference type="InterPro" id="IPR000772">
    <property type="entry name" value="Ricin_B_lectin"/>
</dbReference>
<dbReference type="Proteomes" id="UP000481360">
    <property type="component" value="Unassembled WGS sequence"/>
</dbReference>
<gene>
    <name evidence="2" type="ORF">G7043_40340</name>
</gene>
<evidence type="ECO:0000259" key="1">
    <source>
        <dbReference type="SMART" id="SM00458"/>
    </source>
</evidence>
<dbReference type="PROSITE" id="PS50231">
    <property type="entry name" value="RICIN_B_LECTIN"/>
    <property type="match status" value="1"/>
</dbReference>
<evidence type="ECO:0000313" key="2">
    <source>
        <dbReference type="EMBL" id="NGY65173.1"/>
    </source>
</evidence>
<proteinExistence type="predicted"/>
<dbReference type="EMBL" id="JAAMPJ010000015">
    <property type="protein sequence ID" value="NGY65173.1"/>
    <property type="molecule type" value="Genomic_DNA"/>
</dbReference>